<evidence type="ECO:0000259" key="2">
    <source>
        <dbReference type="PROSITE" id="PS51253"/>
    </source>
</evidence>
<dbReference type="Pfam" id="PF03221">
    <property type="entry name" value="HTH_Tnp_Tc5"/>
    <property type="match status" value="1"/>
</dbReference>
<dbReference type="Gene3D" id="3.40.50.720">
    <property type="entry name" value="NAD(P)-binding Rossmann-like Domain"/>
    <property type="match status" value="1"/>
</dbReference>
<gene>
    <name evidence="3" type="ORF">PENANT_c002G00983</name>
</gene>
<protein>
    <recommendedName>
        <fullName evidence="2">HTH CENPB-type domain-containing protein</fullName>
    </recommendedName>
</protein>
<evidence type="ECO:0000313" key="4">
    <source>
        <dbReference type="Proteomes" id="UP000191672"/>
    </source>
</evidence>
<keyword evidence="4" id="KW-1185">Reference proteome</keyword>
<dbReference type="Proteomes" id="UP000191672">
    <property type="component" value="Unassembled WGS sequence"/>
</dbReference>
<comment type="caution">
    <text evidence="3">The sequence shown here is derived from an EMBL/GenBank/DDBJ whole genome shotgun (WGS) entry which is preliminary data.</text>
</comment>
<evidence type="ECO:0000313" key="3">
    <source>
        <dbReference type="EMBL" id="OQD89600.1"/>
    </source>
</evidence>
<keyword evidence="1" id="KW-0238">DNA-binding</keyword>
<dbReference type="PROSITE" id="PS51253">
    <property type="entry name" value="HTH_CENPB"/>
    <property type="match status" value="1"/>
</dbReference>
<dbReference type="EMBL" id="MDYN01000002">
    <property type="protein sequence ID" value="OQD89600.1"/>
    <property type="molecule type" value="Genomic_DNA"/>
</dbReference>
<organism evidence="3 4">
    <name type="scientific">Penicillium antarcticum</name>
    <dbReference type="NCBI Taxonomy" id="416450"/>
    <lineage>
        <taxon>Eukaryota</taxon>
        <taxon>Fungi</taxon>
        <taxon>Dikarya</taxon>
        <taxon>Ascomycota</taxon>
        <taxon>Pezizomycotina</taxon>
        <taxon>Eurotiomycetes</taxon>
        <taxon>Eurotiomycetidae</taxon>
        <taxon>Eurotiales</taxon>
        <taxon>Aspergillaceae</taxon>
        <taxon>Penicillium</taxon>
    </lineage>
</organism>
<proteinExistence type="predicted"/>
<dbReference type="STRING" id="416450.A0A1V6QK56"/>
<dbReference type="GO" id="GO:0003677">
    <property type="term" value="F:DNA binding"/>
    <property type="evidence" value="ECO:0007669"/>
    <property type="project" value="UniProtKB-KW"/>
</dbReference>
<accession>A0A1V6QK56</accession>
<reference evidence="4" key="1">
    <citation type="journal article" date="2017" name="Nat. Microbiol.">
        <title>Global analysis of biosynthetic gene clusters reveals vast potential of secondary metabolite production in Penicillium species.</title>
        <authorList>
            <person name="Nielsen J.C."/>
            <person name="Grijseels S."/>
            <person name="Prigent S."/>
            <person name="Ji B."/>
            <person name="Dainat J."/>
            <person name="Nielsen K.F."/>
            <person name="Frisvad J.C."/>
            <person name="Workman M."/>
            <person name="Nielsen J."/>
        </authorList>
    </citation>
    <scope>NUCLEOTIDE SEQUENCE [LARGE SCALE GENOMIC DNA]</scope>
    <source>
        <strain evidence="4">IBT 31811</strain>
    </source>
</reference>
<name>A0A1V6QK56_9EURO</name>
<dbReference type="InterPro" id="IPR006600">
    <property type="entry name" value="HTH_CenpB_DNA-bd_dom"/>
</dbReference>
<sequence>MPPIRNKRSQKLLEQEGRIGFAINALNKQKVGSIGEAARVYDEESLVKWILDLDFRGTTPRQCMVRELADLLLAERVSGSASNPAPKVGPNWVTRFVRHQPELRSRFSGKYDYRRAQNEDPAAIQAWFDRVQHTITQYGITSADTYNFDETGFAMGITSTSKFVTRAEYYGRRAVINQGTAILVRKSFRSTYRVESVFFRSIDYKSLPLSGLEDLGIDFDARRGIIPNDGFGRVTSLSGKGEPKELPDKSLISTLPGLYYAGWVKRGPTGAIALTMTDAFTTADTLAQDLANRADSQSLLNTADQGSGLGWDGVKAEAECRGLRPTSKQDWLRIDATEK</sequence>
<feature type="domain" description="HTH CENPB-type" evidence="2">
    <location>
        <begin position="30"/>
        <end position="106"/>
    </location>
</feature>
<dbReference type="AlphaFoldDB" id="A0A1V6QK56"/>
<evidence type="ECO:0000256" key="1">
    <source>
        <dbReference type="ARBA" id="ARBA00023125"/>
    </source>
</evidence>